<comment type="caution">
    <text evidence="1">The sequence shown here is derived from an EMBL/GenBank/DDBJ whole genome shotgun (WGS) entry which is preliminary data.</text>
</comment>
<dbReference type="Gene3D" id="2.120.10.30">
    <property type="entry name" value="TolB, C-terminal domain"/>
    <property type="match status" value="1"/>
</dbReference>
<protein>
    <submittedName>
        <fullName evidence="1">Uncharacterized protein</fullName>
    </submittedName>
</protein>
<name>A0A0R1YCN2_9LACO</name>
<evidence type="ECO:0000313" key="1">
    <source>
        <dbReference type="EMBL" id="KRM40098.1"/>
    </source>
</evidence>
<dbReference type="AlphaFoldDB" id="A0A0R1YCN2"/>
<dbReference type="Proteomes" id="UP000051010">
    <property type="component" value="Unassembled WGS sequence"/>
</dbReference>
<dbReference type="SUPFAM" id="SSF101898">
    <property type="entry name" value="NHL repeat"/>
    <property type="match status" value="1"/>
</dbReference>
<accession>A0A0R1YCN2</accession>
<proteinExistence type="predicted"/>
<gene>
    <name evidence="1" type="ORF">FD47_GL002967</name>
</gene>
<reference evidence="1 2" key="1">
    <citation type="journal article" date="2015" name="Genome Announc.">
        <title>Expanding the biotechnology potential of lactobacilli through comparative genomics of 213 strains and associated genera.</title>
        <authorList>
            <person name="Sun Z."/>
            <person name="Harris H.M."/>
            <person name="McCann A."/>
            <person name="Guo C."/>
            <person name="Argimon S."/>
            <person name="Zhang W."/>
            <person name="Yang X."/>
            <person name="Jeffery I.B."/>
            <person name="Cooney J.C."/>
            <person name="Kagawa T.F."/>
            <person name="Liu W."/>
            <person name="Song Y."/>
            <person name="Salvetti E."/>
            <person name="Wrobel A."/>
            <person name="Rasinkangas P."/>
            <person name="Parkhill J."/>
            <person name="Rea M.C."/>
            <person name="O'Sullivan O."/>
            <person name="Ritari J."/>
            <person name="Douillard F.P."/>
            <person name="Paul Ross R."/>
            <person name="Yang R."/>
            <person name="Briner A.E."/>
            <person name="Felis G.E."/>
            <person name="de Vos W.M."/>
            <person name="Barrangou R."/>
            <person name="Klaenhammer T.R."/>
            <person name="Caufield P.W."/>
            <person name="Cui Y."/>
            <person name="Zhang H."/>
            <person name="O'Toole P.W."/>
        </authorList>
    </citation>
    <scope>NUCLEOTIDE SEQUENCE [LARGE SCALE GENOMIC DNA]</scope>
    <source>
        <strain evidence="1 2">DSM 18390</strain>
    </source>
</reference>
<dbReference type="EMBL" id="AZFZ01000092">
    <property type="protein sequence ID" value="KRM40098.1"/>
    <property type="molecule type" value="Genomic_DNA"/>
</dbReference>
<dbReference type="PATRIC" id="fig|1423786.4.peg.3120"/>
<dbReference type="RefSeq" id="WP_056980792.1">
    <property type="nucleotide sequence ID" value="NZ_AZFZ01000092.1"/>
</dbReference>
<evidence type="ECO:0000313" key="2">
    <source>
        <dbReference type="Proteomes" id="UP000051010"/>
    </source>
</evidence>
<dbReference type="InterPro" id="IPR011042">
    <property type="entry name" value="6-blade_b-propeller_TolB-like"/>
</dbReference>
<organism evidence="1 2">
    <name type="scientific">Lentilactobacillus parafarraginis DSM 18390 = JCM 14109</name>
    <dbReference type="NCBI Taxonomy" id="1423786"/>
    <lineage>
        <taxon>Bacteria</taxon>
        <taxon>Bacillati</taxon>
        <taxon>Bacillota</taxon>
        <taxon>Bacilli</taxon>
        <taxon>Lactobacillales</taxon>
        <taxon>Lactobacillaceae</taxon>
        <taxon>Lentilactobacillus</taxon>
    </lineage>
</organism>
<sequence>MGIVHNSKLVWGIAHNGKKLKGLARNGKRIFPLDIRSTNTATHNIDELNGDGNGNLWLDSTVVDGSTYILTTDRNGNLSVSKIIDNKTLEAPVISLTGPTTSYLPTGHIETDHAGNIILAIVGIIAKFDLTKAGTNKVVWGKQYPDDDFVPNRIAIDSENGIVVVGTGSNIFAYYYDKDGNYKAQMGLSNTIGEAVAIDADDNIYIGFDLYYNGESQDGIIKYSPQLTARLEDWNFSLTSMPTAMIICNDFVYVSTYGDGASDSLFRVTLNSETGQLDKSYSTPNDARCLDMFFDRGGFIHFLWCNNTNSQINIQKCDWDGTSVWVSETVNAKGARASMDSKGVIYVISPYDINGSTTQDVTALSVGKDVSGIPSVK</sequence>